<dbReference type="GO" id="GO:0030001">
    <property type="term" value="P:metal ion transport"/>
    <property type="evidence" value="ECO:0007669"/>
    <property type="project" value="InterPro"/>
</dbReference>
<dbReference type="PRINTS" id="PR00690">
    <property type="entry name" value="ADHESNFAMILY"/>
</dbReference>
<evidence type="ECO:0000256" key="5">
    <source>
        <dbReference type="RuleBase" id="RU003512"/>
    </source>
</evidence>
<keyword evidence="7" id="KW-1185">Reference proteome</keyword>
<dbReference type="InterPro" id="IPR050492">
    <property type="entry name" value="Bact_metal-bind_prot9"/>
</dbReference>
<evidence type="ECO:0000256" key="3">
    <source>
        <dbReference type="ARBA" id="ARBA00022723"/>
    </source>
</evidence>
<evidence type="ECO:0000313" key="7">
    <source>
        <dbReference type="Proteomes" id="UP000535838"/>
    </source>
</evidence>
<sequence length="333" mass="35989">MKQLCVVKKRFGGDRVNKVASSVKRLVLLILFLTLSAVLVAGCAETSTDEGEGRGGDSRVKVTATIGMVADAAKEIGGDSVQVTGLMGPGVDPHLYKASQGDIRKLEDADVILYSGLHLEGKLTDILEKLGEEKTVKAVTDNIPADRLRGSSDGAYDPHVWFDVELWMSAAETIRDTLIEYDPAHKADYEERAAGYLEKLEELDLYAAERIGSIPEESRVLVTAHDAFGYFGDAYGIEVIGLQGISTASEYGAKDVADLRNLLVERKIKAVFVESSVPKKSIEAVIEGARREGHEVKIGGELFSDAMGKDGTTEGTYIGMVRHNVDTIVNALK</sequence>
<dbReference type="RefSeq" id="WP_185118227.1">
    <property type="nucleotide sequence ID" value="NZ_JACJVQ010000003.1"/>
</dbReference>
<dbReference type="SUPFAM" id="SSF53807">
    <property type="entry name" value="Helical backbone' metal receptor"/>
    <property type="match status" value="1"/>
</dbReference>
<proteinExistence type="inferred from homology"/>
<evidence type="ECO:0000256" key="4">
    <source>
        <dbReference type="ARBA" id="ARBA00022729"/>
    </source>
</evidence>
<dbReference type="PANTHER" id="PTHR42953:SF1">
    <property type="entry name" value="METAL-BINDING PROTEIN HI_0362-RELATED"/>
    <property type="match status" value="1"/>
</dbReference>
<dbReference type="PANTHER" id="PTHR42953">
    <property type="entry name" value="HIGH-AFFINITY ZINC UPTAKE SYSTEM PROTEIN ZNUA-RELATED"/>
    <property type="match status" value="1"/>
</dbReference>
<comment type="caution">
    <text evidence="6">The sequence shown here is derived from an EMBL/GenBank/DDBJ whole genome shotgun (WGS) entry which is preliminary data.</text>
</comment>
<keyword evidence="4" id="KW-0732">Signal</keyword>
<evidence type="ECO:0000313" key="6">
    <source>
        <dbReference type="EMBL" id="MBB6632984.1"/>
    </source>
</evidence>
<comment type="subcellular location">
    <subcellularLocation>
        <location evidence="1">Cell envelope</location>
    </subcellularLocation>
</comment>
<keyword evidence="2 5" id="KW-0813">Transport</keyword>
<dbReference type="GO" id="GO:0007155">
    <property type="term" value="P:cell adhesion"/>
    <property type="evidence" value="ECO:0007669"/>
    <property type="project" value="InterPro"/>
</dbReference>
<evidence type="ECO:0000256" key="2">
    <source>
        <dbReference type="ARBA" id="ARBA00022448"/>
    </source>
</evidence>
<keyword evidence="3" id="KW-0479">Metal-binding</keyword>
<organism evidence="6 7">
    <name type="scientific">Cohnella thailandensis</name>
    <dbReference type="NCBI Taxonomy" id="557557"/>
    <lineage>
        <taxon>Bacteria</taxon>
        <taxon>Bacillati</taxon>
        <taxon>Bacillota</taxon>
        <taxon>Bacilli</taxon>
        <taxon>Bacillales</taxon>
        <taxon>Paenibacillaceae</taxon>
        <taxon>Cohnella</taxon>
    </lineage>
</organism>
<dbReference type="InterPro" id="IPR006128">
    <property type="entry name" value="Lipoprotein_PsaA-like"/>
</dbReference>
<dbReference type="EMBL" id="JACJVQ010000003">
    <property type="protein sequence ID" value="MBB6632984.1"/>
    <property type="molecule type" value="Genomic_DNA"/>
</dbReference>
<reference evidence="6 7" key="1">
    <citation type="submission" date="2020-08" db="EMBL/GenBank/DDBJ databases">
        <title>Cohnella phylogeny.</title>
        <authorList>
            <person name="Dunlap C."/>
        </authorList>
    </citation>
    <scope>NUCLEOTIDE SEQUENCE [LARGE SCALE GENOMIC DNA]</scope>
    <source>
        <strain evidence="6 7">DSM 25241</strain>
    </source>
</reference>
<accession>A0A841SM34</accession>
<evidence type="ECO:0000256" key="1">
    <source>
        <dbReference type="ARBA" id="ARBA00004196"/>
    </source>
</evidence>
<dbReference type="GO" id="GO:0046872">
    <property type="term" value="F:metal ion binding"/>
    <property type="evidence" value="ECO:0007669"/>
    <property type="project" value="UniProtKB-KW"/>
</dbReference>
<protein>
    <submittedName>
        <fullName evidence="6">Zinc ABC transporter substrate-binding protein</fullName>
    </submittedName>
</protein>
<name>A0A841SM34_9BACL</name>
<dbReference type="Proteomes" id="UP000535838">
    <property type="component" value="Unassembled WGS sequence"/>
</dbReference>
<dbReference type="InterPro" id="IPR006129">
    <property type="entry name" value="AdhesinB"/>
</dbReference>
<dbReference type="PRINTS" id="PR00691">
    <property type="entry name" value="ADHESINB"/>
</dbReference>
<dbReference type="GO" id="GO:0030313">
    <property type="term" value="C:cell envelope"/>
    <property type="evidence" value="ECO:0007669"/>
    <property type="project" value="UniProtKB-SubCell"/>
</dbReference>
<dbReference type="Pfam" id="PF01297">
    <property type="entry name" value="ZnuA"/>
    <property type="match status" value="1"/>
</dbReference>
<dbReference type="InterPro" id="IPR006127">
    <property type="entry name" value="ZnuA-like"/>
</dbReference>
<gene>
    <name evidence="6" type="ORF">H7B67_02520</name>
</gene>
<dbReference type="AlphaFoldDB" id="A0A841SM34"/>
<dbReference type="Gene3D" id="3.40.50.1980">
    <property type="entry name" value="Nitrogenase molybdenum iron protein domain"/>
    <property type="match status" value="2"/>
</dbReference>
<comment type="similarity">
    <text evidence="5">Belongs to the bacterial solute-binding protein 9 family.</text>
</comment>